<dbReference type="EMBL" id="BSST01000001">
    <property type="protein sequence ID" value="GLX78390.1"/>
    <property type="molecule type" value="Genomic_DNA"/>
</dbReference>
<organism evidence="1 2">
    <name type="scientific">Thalassotalea insulae</name>
    <dbReference type="NCBI Taxonomy" id="2056778"/>
    <lineage>
        <taxon>Bacteria</taxon>
        <taxon>Pseudomonadati</taxon>
        <taxon>Pseudomonadota</taxon>
        <taxon>Gammaproteobacteria</taxon>
        <taxon>Alteromonadales</taxon>
        <taxon>Colwelliaceae</taxon>
        <taxon>Thalassotalea</taxon>
    </lineage>
</organism>
<dbReference type="InterPro" id="IPR053191">
    <property type="entry name" value="DcsG_Biosynth_Enzyme"/>
</dbReference>
<proteinExistence type="predicted"/>
<name>A0ABQ6GR04_9GAMM</name>
<dbReference type="PANTHER" id="PTHR39217:SF1">
    <property type="entry name" value="GLUTATHIONE SYNTHETASE"/>
    <property type="match status" value="1"/>
</dbReference>
<sequence length="299" mass="34639">MKKCAILSMDCLDDFESYDTLIEAPLLALGWQTETVSWRSKNVDWNNYHAVIIRTPWDYQDDAPAFLRVLEQIEQSSAHLENNLNIVRWNIDKIYLQDLEKNGVTLVPTLWHQRLTDKQLTCDNITSYFAQLNCQQLIIKPRISANADNTFWLKENEIAVKLPAINSAFANRDYMVQPFMENIITEGEYSLFYFNGQYSHAILKTPKNDDFRVQEEHGGRLAAIAPEAKLVEQATQCLDAIAKQHQMPLYARVDLVRFGEQFALMEAELIEPSLYFNMDNQSAERFAQAFVTRMNRLSL</sequence>
<evidence type="ECO:0000313" key="1">
    <source>
        <dbReference type="EMBL" id="GLX78390.1"/>
    </source>
</evidence>
<dbReference type="SUPFAM" id="SSF56059">
    <property type="entry name" value="Glutathione synthetase ATP-binding domain-like"/>
    <property type="match status" value="1"/>
</dbReference>
<gene>
    <name evidence="1" type="ORF">tinsulaeT_17300</name>
</gene>
<protein>
    <recommendedName>
        <fullName evidence="3">Prokaryotic glutathione synthetase ATP-binding domain-containing protein</fullName>
    </recommendedName>
</protein>
<dbReference type="PANTHER" id="PTHR39217">
    <property type="match status" value="1"/>
</dbReference>
<comment type="caution">
    <text evidence="1">The sequence shown here is derived from an EMBL/GenBank/DDBJ whole genome shotgun (WGS) entry which is preliminary data.</text>
</comment>
<accession>A0ABQ6GR04</accession>
<dbReference type="RefSeq" id="WP_284244274.1">
    <property type="nucleotide sequence ID" value="NZ_BSST01000001.1"/>
</dbReference>
<evidence type="ECO:0000313" key="2">
    <source>
        <dbReference type="Proteomes" id="UP001157186"/>
    </source>
</evidence>
<keyword evidence="2" id="KW-1185">Reference proteome</keyword>
<evidence type="ECO:0008006" key="3">
    <source>
        <dbReference type="Google" id="ProtNLM"/>
    </source>
</evidence>
<reference evidence="1 2" key="1">
    <citation type="submission" date="2023-03" db="EMBL/GenBank/DDBJ databases">
        <title>Draft genome sequence of Thalassotalea insulae KCTC 62186T.</title>
        <authorList>
            <person name="Sawabe T."/>
        </authorList>
    </citation>
    <scope>NUCLEOTIDE SEQUENCE [LARGE SCALE GENOMIC DNA]</scope>
    <source>
        <strain evidence="1 2">KCTC 62186</strain>
    </source>
</reference>
<dbReference type="Proteomes" id="UP001157186">
    <property type="component" value="Unassembled WGS sequence"/>
</dbReference>